<dbReference type="AlphaFoldDB" id="A0A4Y7Q6U5"/>
<dbReference type="VEuPathDB" id="FungiDB:BD410DRAFT_787619"/>
<feature type="compositionally biased region" description="Polar residues" evidence="1">
    <location>
        <begin position="18"/>
        <end position="37"/>
    </location>
</feature>
<sequence>MSTRNELSDSQRRRLDTATRSNNSGPSSPNTENNCANCSKAIERRAGEEPSSLQCKNCLKKRGQEDTTRNKSHCVTGEQDHSNTRRQQSESGHRGSATVSTRSEDPNKLSGIMPESRRRQDNSIDARSQIAVSQRPRGTAGAVAATSPSPIGNITDLSQTAAPHPRLPSDELIYWSQNEAMFGGFFACGA</sequence>
<evidence type="ECO:0000256" key="1">
    <source>
        <dbReference type="SAM" id="MobiDB-lite"/>
    </source>
</evidence>
<dbReference type="EMBL" id="ML170171">
    <property type="protein sequence ID" value="TDL23284.1"/>
    <property type="molecule type" value="Genomic_DNA"/>
</dbReference>
<feature type="compositionally biased region" description="Polar residues" evidence="1">
    <location>
        <begin position="146"/>
        <end position="161"/>
    </location>
</feature>
<dbReference type="Proteomes" id="UP000294933">
    <property type="component" value="Unassembled WGS sequence"/>
</dbReference>
<protein>
    <submittedName>
        <fullName evidence="2">Uncharacterized protein</fullName>
    </submittedName>
</protein>
<accession>A0A4Y7Q6U5</accession>
<feature type="compositionally biased region" description="Basic and acidic residues" evidence="1">
    <location>
        <begin position="115"/>
        <end position="124"/>
    </location>
</feature>
<proteinExistence type="predicted"/>
<feature type="region of interest" description="Disordered" evidence="1">
    <location>
        <begin position="1"/>
        <end position="166"/>
    </location>
</feature>
<evidence type="ECO:0000313" key="2">
    <source>
        <dbReference type="EMBL" id="TDL23284.1"/>
    </source>
</evidence>
<feature type="compositionally biased region" description="Basic and acidic residues" evidence="1">
    <location>
        <begin position="78"/>
        <end position="93"/>
    </location>
</feature>
<organism evidence="2 3">
    <name type="scientific">Rickenella mellea</name>
    <dbReference type="NCBI Taxonomy" id="50990"/>
    <lineage>
        <taxon>Eukaryota</taxon>
        <taxon>Fungi</taxon>
        <taxon>Dikarya</taxon>
        <taxon>Basidiomycota</taxon>
        <taxon>Agaricomycotina</taxon>
        <taxon>Agaricomycetes</taxon>
        <taxon>Hymenochaetales</taxon>
        <taxon>Rickenellaceae</taxon>
        <taxon>Rickenella</taxon>
    </lineage>
</organism>
<feature type="compositionally biased region" description="Basic and acidic residues" evidence="1">
    <location>
        <begin position="1"/>
        <end position="17"/>
    </location>
</feature>
<name>A0A4Y7Q6U5_9AGAM</name>
<gene>
    <name evidence="2" type="ORF">BD410DRAFT_787619</name>
</gene>
<reference evidence="2 3" key="1">
    <citation type="submission" date="2018-06" db="EMBL/GenBank/DDBJ databases">
        <title>A transcriptomic atlas of mushroom development highlights an independent origin of complex multicellularity.</title>
        <authorList>
            <consortium name="DOE Joint Genome Institute"/>
            <person name="Krizsan K."/>
            <person name="Almasi E."/>
            <person name="Merenyi Z."/>
            <person name="Sahu N."/>
            <person name="Viragh M."/>
            <person name="Koszo T."/>
            <person name="Mondo S."/>
            <person name="Kiss B."/>
            <person name="Balint B."/>
            <person name="Kues U."/>
            <person name="Barry K."/>
            <person name="Hegedus J.C."/>
            <person name="Henrissat B."/>
            <person name="Johnson J."/>
            <person name="Lipzen A."/>
            <person name="Ohm R."/>
            <person name="Nagy I."/>
            <person name="Pangilinan J."/>
            <person name="Yan J."/>
            <person name="Xiong Y."/>
            <person name="Grigoriev I.V."/>
            <person name="Hibbett D.S."/>
            <person name="Nagy L.G."/>
        </authorList>
    </citation>
    <scope>NUCLEOTIDE SEQUENCE [LARGE SCALE GENOMIC DNA]</scope>
    <source>
        <strain evidence="2 3">SZMC22713</strain>
    </source>
</reference>
<keyword evidence="3" id="KW-1185">Reference proteome</keyword>
<evidence type="ECO:0000313" key="3">
    <source>
        <dbReference type="Proteomes" id="UP000294933"/>
    </source>
</evidence>